<accession>A0A8S8ZGQ1</accession>
<dbReference type="InterPro" id="IPR043502">
    <property type="entry name" value="DNA/RNA_pol_sf"/>
</dbReference>
<dbReference type="SUPFAM" id="SSF56672">
    <property type="entry name" value="DNA/RNA polymerases"/>
    <property type="match status" value="1"/>
</dbReference>
<dbReference type="PANTHER" id="PTHR37984">
    <property type="entry name" value="PROTEIN CBG26694"/>
    <property type="match status" value="1"/>
</dbReference>
<proteinExistence type="predicted"/>
<comment type="caution">
    <text evidence="5">The sequence shown here is derived from an EMBL/GenBank/DDBJ whole genome shotgun (WGS) entry which is preliminary data.</text>
</comment>
<dbReference type="InterPro" id="IPR000477">
    <property type="entry name" value="RT_dom"/>
</dbReference>
<evidence type="ECO:0000313" key="6">
    <source>
        <dbReference type="Proteomes" id="UP000433876"/>
    </source>
</evidence>
<keyword evidence="3" id="KW-0511">Multifunctional enzyme</keyword>
<dbReference type="Pfam" id="PF00078">
    <property type="entry name" value="RVT_1"/>
    <property type="match status" value="1"/>
</dbReference>
<evidence type="ECO:0000313" key="5">
    <source>
        <dbReference type="EMBL" id="KAA8627956.1"/>
    </source>
</evidence>
<comment type="subcellular location">
    <subcellularLocation>
        <location evidence="1">Mitochondrion</location>
    </subcellularLocation>
</comment>
<protein>
    <recommendedName>
        <fullName evidence="4">Reverse transcriptase domain-containing protein</fullName>
    </recommendedName>
</protein>
<dbReference type="GO" id="GO:0005739">
    <property type="term" value="C:mitochondrion"/>
    <property type="evidence" value="ECO:0007669"/>
    <property type="project" value="UniProtKB-SubCell"/>
</dbReference>
<dbReference type="FunFam" id="3.30.70.270:FF:000063">
    <property type="entry name" value="Zinc knuckle domaincontaining protein"/>
    <property type="match status" value="1"/>
</dbReference>
<dbReference type="CDD" id="cd09274">
    <property type="entry name" value="RNase_HI_RT_Ty3"/>
    <property type="match status" value="1"/>
</dbReference>
<dbReference type="Gene3D" id="3.30.70.270">
    <property type="match status" value="2"/>
</dbReference>
<dbReference type="Proteomes" id="UP000433876">
    <property type="component" value="Unassembled WGS sequence"/>
</dbReference>
<dbReference type="VEuPathDB" id="FungiDB:SMAC_09714"/>
<sequence>MSPLEAVVVKKWIDDNLRKKFIRPSQSEAASPILLIKKPGGGVRICVDYRGINNVTTKTRHPLQLIKETLDAICKAKIFTKLDVIAAFNRIRVKEGHEWLIAFITRFGLFESLVCPFGLQGAPGTFQNYINDVLHDILDIYATAYLDDILVYSENEEEHVSHVKEVLNRMIKAGLQIDIDKCKFHTQRTKYLGLIITPGGIEMDSQKVSAVISWEAPDSKRTLQRFLGFANFYHRFIKHFSIIAGPLYELTKKTEDWHWNSQHQKSFETLKKAFSSGPVLRIYDWAKRTVVETDASNWACGGTLSQYDDEGILRPVAYFSQRHSSAECNYDIYDKELLAIIKALEEWDRELAGAQQPFEVLTDHKGLKSFTVRPDALSRKPEDIPKDEADERLLARNKVLLDQNIFVNGAFVLSEAGRNEAFVSSACICELEVMDEKSTEDLVTESYEKSVLLQDIVASLSDPGRKAWSKEVKEHMKKVSFAECRALQGRAYYRGAILLDPNDTELQL</sequence>
<gene>
    <name evidence="5" type="ORF">SMACR_09714</name>
</gene>
<dbReference type="EMBL" id="NMPR01000219">
    <property type="protein sequence ID" value="KAA8627956.1"/>
    <property type="molecule type" value="Genomic_DNA"/>
</dbReference>
<dbReference type="Pfam" id="PF17919">
    <property type="entry name" value="RT_RNaseH_2"/>
    <property type="match status" value="1"/>
</dbReference>
<evidence type="ECO:0000259" key="4">
    <source>
        <dbReference type="PROSITE" id="PS50878"/>
    </source>
</evidence>
<dbReference type="PROSITE" id="PS50878">
    <property type="entry name" value="RT_POL"/>
    <property type="match status" value="1"/>
</dbReference>
<evidence type="ECO:0000256" key="3">
    <source>
        <dbReference type="ARBA" id="ARBA00023268"/>
    </source>
</evidence>
<dbReference type="OMA" id="SACICEL"/>
<dbReference type="CDD" id="cd01647">
    <property type="entry name" value="RT_LTR"/>
    <property type="match status" value="1"/>
</dbReference>
<dbReference type="GO" id="GO:0003824">
    <property type="term" value="F:catalytic activity"/>
    <property type="evidence" value="ECO:0007669"/>
    <property type="project" value="UniProtKB-KW"/>
</dbReference>
<dbReference type="AlphaFoldDB" id="A0A8S8ZGQ1"/>
<dbReference type="Gene3D" id="3.10.10.10">
    <property type="entry name" value="HIV Type 1 Reverse Transcriptase, subunit A, domain 1"/>
    <property type="match status" value="1"/>
</dbReference>
<evidence type="ECO:0000256" key="1">
    <source>
        <dbReference type="ARBA" id="ARBA00004173"/>
    </source>
</evidence>
<keyword evidence="2" id="KW-0496">Mitochondrion</keyword>
<dbReference type="InterPro" id="IPR041577">
    <property type="entry name" value="RT_RNaseH_2"/>
</dbReference>
<reference evidence="5 6" key="1">
    <citation type="submission" date="2017-07" db="EMBL/GenBank/DDBJ databases">
        <title>Genome sequence of the Sordaria macrospora wild type strain R19027.</title>
        <authorList>
            <person name="Nowrousian M."/>
            <person name="Teichert I."/>
            <person name="Kueck U."/>
        </authorList>
    </citation>
    <scope>NUCLEOTIDE SEQUENCE [LARGE SCALE GENOMIC DNA]</scope>
    <source>
        <strain evidence="5 6">R19027</strain>
        <tissue evidence="5">Mycelium</tissue>
    </source>
</reference>
<dbReference type="InterPro" id="IPR043128">
    <property type="entry name" value="Rev_trsase/Diguanyl_cyclase"/>
</dbReference>
<feature type="domain" description="Reverse transcriptase" evidence="4">
    <location>
        <begin position="17"/>
        <end position="196"/>
    </location>
</feature>
<dbReference type="PANTHER" id="PTHR37984:SF5">
    <property type="entry name" value="PROTEIN NYNRIN-LIKE"/>
    <property type="match status" value="1"/>
</dbReference>
<evidence type="ECO:0000256" key="2">
    <source>
        <dbReference type="ARBA" id="ARBA00023128"/>
    </source>
</evidence>
<organism evidence="5 6">
    <name type="scientific">Sordaria macrospora</name>
    <dbReference type="NCBI Taxonomy" id="5147"/>
    <lineage>
        <taxon>Eukaryota</taxon>
        <taxon>Fungi</taxon>
        <taxon>Dikarya</taxon>
        <taxon>Ascomycota</taxon>
        <taxon>Pezizomycotina</taxon>
        <taxon>Sordariomycetes</taxon>
        <taxon>Sordariomycetidae</taxon>
        <taxon>Sordariales</taxon>
        <taxon>Sordariaceae</taxon>
        <taxon>Sordaria</taxon>
    </lineage>
</organism>
<name>A0A8S8ZGQ1_SORMA</name>
<dbReference type="InterPro" id="IPR050951">
    <property type="entry name" value="Retrovirus_Pol_polyprotein"/>
</dbReference>